<sequence>MGSLITIALLALYTGGVWKFWSGFEQTNYVKSFGNRLSLSLLWPVFFTANRSYRTNFTKALKGSRR</sequence>
<evidence type="ECO:0000313" key="1">
    <source>
        <dbReference type="EMBL" id="MEA5521814.1"/>
    </source>
</evidence>
<protein>
    <submittedName>
        <fullName evidence="1">Uncharacterized protein</fullName>
    </submittedName>
</protein>
<reference evidence="1 2" key="1">
    <citation type="submission" date="2023-12" db="EMBL/GenBank/DDBJ databases">
        <title>Baltic Sea Cyanobacteria.</title>
        <authorList>
            <person name="Delbaje E."/>
            <person name="Fewer D.P."/>
            <person name="Shishido T.K."/>
        </authorList>
    </citation>
    <scope>NUCLEOTIDE SEQUENCE [LARGE SCALE GENOMIC DNA]</scope>
    <source>
        <strain evidence="1 2">CCNP 1315</strain>
    </source>
</reference>
<name>A0ABU5U3Q5_9CYAN</name>
<accession>A0ABU5U3Q5</accession>
<organism evidence="1 2">
    <name type="scientific">Limnoraphis robusta CCNP1315</name>
    <dbReference type="NCBI Taxonomy" id="3110306"/>
    <lineage>
        <taxon>Bacteria</taxon>
        <taxon>Bacillati</taxon>
        <taxon>Cyanobacteriota</taxon>
        <taxon>Cyanophyceae</taxon>
        <taxon>Oscillatoriophycideae</taxon>
        <taxon>Oscillatoriales</taxon>
        <taxon>Sirenicapillariaceae</taxon>
        <taxon>Limnoraphis</taxon>
    </lineage>
</organism>
<gene>
    <name evidence="1" type="ORF">VB854_23005</name>
</gene>
<dbReference type="Proteomes" id="UP001301728">
    <property type="component" value="Unassembled WGS sequence"/>
</dbReference>
<keyword evidence="2" id="KW-1185">Reference proteome</keyword>
<dbReference type="EMBL" id="JAYGHT010000139">
    <property type="protein sequence ID" value="MEA5521814.1"/>
    <property type="molecule type" value="Genomic_DNA"/>
</dbReference>
<proteinExistence type="predicted"/>
<evidence type="ECO:0000313" key="2">
    <source>
        <dbReference type="Proteomes" id="UP001301728"/>
    </source>
</evidence>
<comment type="caution">
    <text evidence="1">The sequence shown here is derived from an EMBL/GenBank/DDBJ whole genome shotgun (WGS) entry which is preliminary data.</text>
</comment>